<accession>A0A8S5MZT4</accession>
<dbReference type="EMBL" id="BK015023">
    <property type="protein sequence ID" value="DAD87639.1"/>
    <property type="molecule type" value="Genomic_DNA"/>
</dbReference>
<organism evidence="2">
    <name type="scientific">Siphoviridae sp. ctoMB99</name>
    <dbReference type="NCBI Taxonomy" id="2826459"/>
    <lineage>
        <taxon>Viruses</taxon>
        <taxon>Duplodnaviria</taxon>
        <taxon>Heunggongvirae</taxon>
        <taxon>Uroviricota</taxon>
        <taxon>Caudoviricetes</taxon>
    </lineage>
</organism>
<reference evidence="2" key="1">
    <citation type="journal article" date="2021" name="Proc. Natl. Acad. Sci. U.S.A.">
        <title>A Catalog of Tens of Thousands of Viruses from Human Metagenomes Reveals Hidden Associations with Chronic Diseases.</title>
        <authorList>
            <person name="Tisza M.J."/>
            <person name="Buck C.B."/>
        </authorList>
    </citation>
    <scope>NUCLEOTIDE SEQUENCE</scope>
    <source>
        <strain evidence="2">CtoMB99</strain>
    </source>
</reference>
<feature type="domain" description="BIG2" evidence="1">
    <location>
        <begin position="271"/>
        <end position="336"/>
    </location>
</feature>
<protein>
    <submittedName>
        <fullName evidence="2">Tail tube protein</fullName>
    </submittedName>
</protein>
<sequence length="441" mass="48665">MPTDNEFIKNAFLLGRGLQAGNTNSPSQFKNRKRQYFDRETTAFVQKYARYASNFFDAKVQGVFEDDPFAWTDVRVRMADIVKPSAAMTKDFDDYKIVLFENPNIEYVRQGTKLVTMGSTWLATNPINVSASDGCGIFRQCNAVWNHFDYYGNLLSEPLVVDSYAARASTPNPQDTLRITRGYFNIICQYNEWTAQLDTNSRIILGRAAYHIRGYADFVQEFTGDYNSIRQLGFIAEYEEPNYDIDDMEKRVAGGKNFSWVVSVSGGTKIQPGQKTTLTASSVRNEKTVESTDEHPVSYKWKSSNPSVADVDKDGVVTAIGTGAATITATLEQNAALSASIDVSVSEDLKPRAVFTQAPPAQIKAYQSYDIGAADFIGGAEQATPMEWTFEGAKGSSYTYVVSEDTKHARIACWKGSVTPLKITAKGAGDAVVATVELEGL</sequence>
<dbReference type="InterPro" id="IPR008964">
    <property type="entry name" value="Invasin/intimin_cell_adhesion"/>
</dbReference>
<dbReference type="InterPro" id="IPR003343">
    <property type="entry name" value="Big_2"/>
</dbReference>
<proteinExistence type="predicted"/>
<dbReference type="Gene3D" id="2.60.40.1080">
    <property type="match status" value="1"/>
</dbReference>
<evidence type="ECO:0000313" key="2">
    <source>
        <dbReference type="EMBL" id="DAD87639.1"/>
    </source>
</evidence>
<name>A0A8S5MZT4_9CAUD</name>
<dbReference type="SUPFAM" id="SSF49373">
    <property type="entry name" value="Invasin/intimin cell-adhesion fragments"/>
    <property type="match status" value="1"/>
</dbReference>
<evidence type="ECO:0000259" key="1">
    <source>
        <dbReference type="Pfam" id="PF02368"/>
    </source>
</evidence>
<dbReference type="Pfam" id="PF02368">
    <property type="entry name" value="Big_2"/>
    <property type="match status" value="1"/>
</dbReference>